<dbReference type="EMBL" id="UINC01039286">
    <property type="protein sequence ID" value="SVB37552.1"/>
    <property type="molecule type" value="Genomic_DNA"/>
</dbReference>
<evidence type="ECO:0000313" key="3">
    <source>
        <dbReference type="EMBL" id="SVB37552.1"/>
    </source>
</evidence>
<dbReference type="CDD" id="cd00402">
    <property type="entry name" value="Riboflavin_synthase_like"/>
    <property type="match status" value="1"/>
</dbReference>
<dbReference type="SUPFAM" id="SSF63380">
    <property type="entry name" value="Riboflavin synthase domain-like"/>
    <property type="match status" value="2"/>
</dbReference>
<dbReference type="PANTHER" id="PTHR21098">
    <property type="entry name" value="RIBOFLAVIN SYNTHASE ALPHA CHAIN"/>
    <property type="match status" value="1"/>
</dbReference>
<dbReference type="AlphaFoldDB" id="A0A382DHM4"/>
<dbReference type="NCBIfam" id="NF006767">
    <property type="entry name" value="PRK09289.1"/>
    <property type="match status" value="1"/>
</dbReference>
<feature type="domain" description="Lumazine-binding" evidence="2">
    <location>
        <begin position="27"/>
        <end position="122"/>
    </location>
</feature>
<dbReference type="InterPro" id="IPR026017">
    <property type="entry name" value="Lumazine-bd_dom"/>
</dbReference>
<dbReference type="InterPro" id="IPR001783">
    <property type="entry name" value="Lumazine-bd"/>
</dbReference>
<name>A0A382DHM4_9ZZZZ</name>
<protein>
    <recommendedName>
        <fullName evidence="2">Lumazine-binding domain-containing protein</fullName>
    </recommendedName>
</protein>
<dbReference type="PANTHER" id="PTHR21098:SF0">
    <property type="entry name" value="RIBOFLAVIN SYNTHASE"/>
    <property type="match status" value="1"/>
</dbReference>
<organism evidence="3">
    <name type="scientific">marine metagenome</name>
    <dbReference type="NCBI Taxonomy" id="408172"/>
    <lineage>
        <taxon>unclassified sequences</taxon>
        <taxon>metagenomes</taxon>
        <taxon>ecological metagenomes</taxon>
    </lineage>
</organism>
<keyword evidence="1" id="KW-0677">Repeat</keyword>
<dbReference type="NCBIfam" id="TIGR00187">
    <property type="entry name" value="ribE"/>
    <property type="match status" value="1"/>
</dbReference>
<dbReference type="Pfam" id="PF00677">
    <property type="entry name" value="Lum_binding"/>
    <property type="match status" value="2"/>
</dbReference>
<feature type="non-terminal residue" evidence="3">
    <location>
        <position position="1"/>
    </location>
</feature>
<dbReference type="GO" id="GO:0004746">
    <property type="term" value="F:riboflavin synthase activity"/>
    <property type="evidence" value="ECO:0007669"/>
    <property type="project" value="TreeGrafter"/>
</dbReference>
<dbReference type="PROSITE" id="PS51177">
    <property type="entry name" value="LUMAZINE_BIND"/>
    <property type="match status" value="2"/>
</dbReference>
<evidence type="ECO:0000259" key="2">
    <source>
        <dbReference type="PROSITE" id="PS51177"/>
    </source>
</evidence>
<accession>A0A382DHM4</accession>
<dbReference type="GO" id="GO:0009231">
    <property type="term" value="P:riboflavin biosynthetic process"/>
    <property type="evidence" value="ECO:0007669"/>
    <property type="project" value="TreeGrafter"/>
</dbReference>
<reference evidence="3" key="1">
    <citation type="submission" date="2018-05" db="EMBL/GenBank/DDBJ databases">
        <authorList>
            <person name="Lanie J.A."/>
            <person name="Ng W.-L."/>
            <person name="Kazmierczak K.M."/>
            <person name="Andrzejewski T.M."/>
            <person name="Davidsen T.M."/>
            <person name="Wayne K.J."/>
            <person name="Tettelin H."/>
            <person name="Glass J.I."/>
            <person name="Rusch D."/>
            <person name="Podicherti R."/>
            <person name="Tsui H.-C.T."/>
            <person name="Winkler M.E."/>
        </authorList>
    </citation>
    <scope>NUCLEOTIDE SEQUENCE</scope>
</reference>
<sequence length="238" mass="25466">FSGPPGPPAILGSFQRKMNRKARFEPVFTGIVQDLCEVLAVGRVAGVGTLTVDLGSLANGLKVGASVATNGTCLTVTGIDGSYVCFEVISETFSSTNLGSVAVGDRVNIERSLRFGDEIGGHVLSGHVADTVTVQAIESEGANCTMWFEVDPSHMRYLFWKGFVALDGASLTISFLDRETNRLAVSLIPETLTRTTLGRVEVGQKVNLEIDAQTQAIVGTVQEALRDPEMRAQFLEID</sequence>
<gene>
    <name evidence="3" type="ORF">METZ01_LOCUS190406</name>
</gene>
<evidence type="ECO:0000256" key="1">
    <source>
        <dbReference type="ARBA" id="ARBA00022737"/>
    </source>
</evidence>
<dbReference type="InterPro" id="IPR017938">
    <property type="entry name" value="Riboflavin_synthase-like_b-brl"/>
</dbReference>
<feature type="domain" description="Lumazine-binding" evidence="2">
    <location>
        <begin position="123"/>
        <end position="221"/>
    </location>
</feature>
<dbReference type="PIRSF" id="PIRSF000498">
    <property type="entry name" value="Riboflavin_syn_A"/>
    <property type="match status" value="1"/>
</dbReference>
<dbReference type="NCBIfam" id="NF009566">
    <property type="entry name" value="PRK13020.1"/>
    <property type="match status" value="1"/>
</dbReference>
<dbReference type="Gene3D" id="2.40.30.20">
    <property type="match status" value="2"/>
</dbReference>
<proteinExistence type="predicted"/>
<dbReference type="InterPro" id="IPR023366">
    <property type="entry name" value="ATP_synth_asu-like_sf"/>
</dbReference>